<accession>A0A9D4ZCY2</accession>
<organism evidence="1 2">
    <name type="scientific">Adiantum capillus-veneris</name>
    <name type="common">Maidenhair fern</name>
    <dbReference type="NCBI Taxonomy" id="13818"/>
    <lineage>
        <taxon>Eukaryota</taxon>
        <taxon>Viridiplantae</taxon>
        <taxon>Streptophyta</taxon>
        <taxon>Embryophyta</taxon>
        <taxon>Tracheophyta</taxon>
        <taxon>Polypodiopsida</taxon>
        <taxon>Polypodiidae</taxon>
        <taxon>Polypodiales</taxon>
        <taxon>Pteridineae</taxon>
        <taxon>Pteridaceae</taxon>
        <taxon>Vittarioideae</taxon>
        <taxon>Adiantum</taxon>
    </lineage>
</organism>
<sequence>MAVVRDGCGHVRTTWRLLAMPKGSSPVCFLGAKSLLKADDVRADRAGPEVDGNSIADCAGAKRLVKAGPGVDPAKDLVIV</sequence>
<comment type="caution">
    <text evidence="1">The sequence shown here is derived from an EMBL/GenBank/DDBJ whole genome shotgun (WGS) entry which is preliminary data.</text>
</comment>
<dbReference type="EMBL" id="JABFUD020000014">
    <property type="protein sequence ID" value="KAI5070599.1"/>
    <property type="molecule type" value="Genomic_DNA"/>
</dbReference>
<dbReference type="AlphaFoldDB" id="A0A9D4ZCY2"/>
<proteinExistence type="predicted"/>
<gene>
    <name evidence="1" type="ORF">GOP47_0014942</name>
</gene>
<dbReference type="Proteomes" id="UP000886520">
    <property type="component" value="Chromosome 14"/>
</dbReference>
<name>A0A9D4ZCY2_ADICA</name>
<evidence type="ECO:0000313" key="2">
    <source>
        <dbReference type="Proteomes" id="UP000886520"/>
    </source>
</evidence>
<keyword evidence="2" id="KW-1185">Reference proteome</keyword>
<evidence type="ECO:0000313" key="1">
    <source>
        <dbReference type="EMBL" id="KAI5070599.1"/>
    </source>
</evidence>
<reference evidence="1" key="1">
    <citation type="submission" date="2021-01" db="EMBL/GenBank/DDBJ databases">
        <title>Adiantum capillus-veneris genome.</title>
        <authorList>
            <person name="Fang Y."/>
            <person name="Liao Q."/>
        </authorList>
    </citation>
    <scope>NUCLEOTIDE SEQUENCE</scope>
    <source>
        <strain evidence="1">H3</strain>
        <tissue evidence="1">Leaf</tissue>
    </source>
</reference>
<protein>
    <submittedName>
        <fullName evidence="1">Uncharacterized protein</fullName>
    </submittedName>
</protein>